<proteinExistence type="predicted"/>
<organism evidence="1">
    <name type="scientific">Mesocestoides corti</name>
    <name type="common">Flatworm</name>
    <dbReference type="NCBI Taxonomy" id="53468"/>
    <lineage>
        <taxon>Eukaryota</taxon>
        <taxon>Metazoa</taxon>
        <taxon>Spiralia</taxon>
        <taxon>Lophotrochozoa</taxon>
        <taxon>Platyhelminthes</taxon>
        <taxon>Cestoda</taxon>
        <taxon>Eucestoda</taxon>
        <taxon>Cyclophyllidea</taxon>
        <taxon>Mesocestoididae</taxon>
        <taxon>Mesocestoides</taxon>
    </lineage>
</organism>
<reference evidence="1" key="1">
    <citation type="submission" date="2019-11" db="UniProtKB">
        <authorList>
            <consortium name="WormBaseParasite"/>
        </authorList>
    </citation>
    <scope>IDENTIFICATION</scope>
</reference>
<sequence length="74" mass="8388">LLTNHKPELHIRRRPSESTNLATSLIIHCSSFACHSNAKRKLAEAGIVHYVCALMRRYPYSLMLAARQGIINEN</sequence>
<name>A0A5K3EK12_MESCO</name>
<dbReference type="WBParaSite" id="MCU_001185-RA">
    <property type="protein sequence ID" value="MCU_001185-RA"/>
    <property type="gene ID" value="MCU_001185"/>
</dbReference>
<dbReference type="AlphaFoldDB" id="A0A5K3EK12"/>
<accession>A0A5K3EK12</accession>
<protein>
    <submittedName>
        <fullName evidence="1">Myosin motor domain-containing protein</fullName>
    </submittedName>
</protein>
<evidence type="ECO:0000313" key="1">
    <source>
        <dbReference type="WBParaSite" id="MCU_001185-RA"/>
    </source>
</evidence>